<dbReference type="PANTHER" id="PTHR42885">
    <property type="entry name" value="HISTIDINOL-PHOSPHATE AMINOTRANSFERASE-RELATED"/>
    <property type="match status" value="1"/>
</dbReference>
<reference evidence="11 12" key="1">
    <citation type="journal article" date="2013" name="Genome Announc.">
        <title>Genome Sequence of the Polycyclic Aromatic Hydrocarbon-Degrading Bacterium Strain Marinobacter nanhaiticus D15-8WT.</title>
        <authorList>
            <person name="Cui Z."/>
            <person name="Gao W."/>
            <person name="Li Q."/>
            <person name="Xu G."/>
            <person name="Zheng L."/>
        </authorList>
    </citation>
    <scope>NUCLEOTIDE SEQUENCE [LARGE SCALE GENOMIC DNA]</scope>
    <source>
        <strain evidence="11 12">D15-8W</strain>
    </source>
</reference>
<dbReference type="EC" id="4.1.1.81" evidence="4"/>
<feature type="domain" description="Aminotransferase class I/classII large" evidence="10">
    <location>
        <begin position="75"/>
        <end position="320"/>
    </location>
</feature>
<evidence type="ECO:0000256" key="9">
    <source>
        <dbReference type="ARBA" id="ARBA00048531"/>
    </source>
</evidence>
<dbReference type="Proteomes" id="UP000013165">
    <property type="component" value="Unassembled WGS sequence"/>
</dbReference>
<sequence>MDSREPLHHGGRLGEAARRWGIPREQWLDLSTGINPYSWPVPVIPGAVWQRLPEDDDGLADILRSWSGAPQAASCLPVPGSQSVIQTLPRLREPCRVGVPVPGYEEHARCWAQSGHTIVPVDPSRADDDEQWLDELDVLVWINPNNPTGDRRNRSQLLHWHDRLCERGGWLVIDEAFLLPDEFSDSLASAADREGLVVLKSLGKFFGLAGLRAGAVFGDRHIVSALEAHLGPWSLSHPARFVMAKVLEDRVWPAEMQVRLRDHSGRLDSLLKSAGLPLSAGTALFRYVDVANAHAIADGLAEQGILVRRFDNPAALRFGLPGAERDWARLESALASLLGSAG</sequence>
<dbReference type="GO" id="GO:0009236">
    <property type="term" value="P:cobalamin biosynthetic process"/>
    <property type="evidence" value="ECO:0007669"/>
    <property type="project" value="UniProtKB-UniPathway"/>
</dbReference>
<keyword evidence="5" id="KW-0169">Cobalamin biosynthesis</keyword>
<dbReference type="OrthoDB" id="9799304at2"/>
<evidence type="ECO:0000313" key="11">
    <source>
        <dbReference type="EMBL" id="ENO14169.1"/>
    </source>
</evidence>
<comment type="catalytic activity">
    <reaction evidence="9">
        <text>O-phospho-L-threonine + H(+) = (R)-1-aminopropan-2-yl phosphate + CO2</text>
        <dbReference type="Rhea" id="RHEA:11492"/>
        <dbReference type="ChEBI" id="CHEBI:15378"/>
        <dbReference type="ChEBI" id="CHEBI:16526"/>
        <dbReference type="ChEBI" id="CHEBI:58563"/>
        <dbReference type="ChEBI" id="CHEBI:58675"/>
        <dbReference type="EC" id="4.1.1.81"/>
    </reaction>
</comment>
<dbReference type="EMBL" id="APLQ01000014">
    <property type="protein sequence ID" value="ENO14169.1"/>
    <property type="molecule type" value="Genomic_DNA"/>
</dbReference>
<dbReference type="CDD" id="cd00609">
    <property type="entry name" value="AAT_like"/>
    <property type="match status" value="1"/>
</dbReference>
<evidence type="ECO:0000256" key="2">
    <source>
        <dbReference type="ARBA" id="ARBA00003444"/>
    </source>
</evidence>
<name>N6W250_9GAMM</name>
<proteinExistence type="predicted"/>
<dbReference type="InterPro" id="IPR015422">
    <property type="entry name" value="PyrdxlP-dep_Trfase_small"/>
</dbReference>
<evidence type="ECO:0000256" key="3">
    <source>
        <dbReference type="ARBA" id="ARBA00004953"/>
    </source>
</evidence>
<dbReference type="GO" id="GO:0048472">
    <property type="term" value="F:threonine-phosphate decarboxylase activity"/>
    <property type="evidence" value="ECO:0007669"/>
    <property type="project" value="UniProtKB-EC"/>
</dbReference>
<dbReference type="SUPFAM" id="SSF53383">
    <property type="entry name" value="PLP-dependent transferases"/>
    <property type="match status" value="1"/>
</dbReference>
<evidence type="ECO:0000256" key="1">
    <source>
        <dbReference type="ARBA" id="ARBA00001933"/>
    </source>
</evidence>
<keyword evidence="6" id="KW-0663">Pyridoxal phosphate</keyword>
<dbReference type="eggNOG" id="COG0079">
    <property type="taxonomic scope" value="Bacteria"/>
</dbReference>
<evidence type="ECO:0000256" key="4">
    <source>
        <dbReference type="ARBA" id="ARBA00012285"/>
    </source>
</evidence>
<dbReference type="STRING" id="626887.J057_22285"/>
<comment type="function">
    <text evidence="2">Decarboxylates L-threonine-O-3-phosphate to yield (R)-1-amino-2-propanol O-2-phosphate, the precursor for the linkage between the nucleotide loop and the corrin ring in cobalamin.</text>
</comment>
<keyword evidence="12" id="KW-1185">Reference proteome</keyword>
<accession>N6W250</accession>
<dbReference type="NCBIfam" id="TIGR01140">
    <property type="entry name" value="L_thr_O3P_dcar"/>
    <property type="match status" value="1"/>
</dbReference>
<evidence type="ECO:0000256" key="6">
    <source>
        <dbReference type="ARBA" id="ARBA00022898"/>
    </source>
</evidence>
<dbReference type="InterPro" id="IPR004838">
    <property type="entry name" value="NHTrfase_class1_PyrdxlP-BS"/>
</dbReference>
<dbReference type="Gene3D" id="3.90.1150.10">
    <property type="entry name" value="Aspartate Aminotransferase, domain 1"/>
    <property type="match status" value="1"/>
</dbReference>
<protein>
    <recommendedName>
        <fullName evidence="4">threonine-phosphate decarboxylase</fullName>
        <ecNumber evidence="4">4.1.1.81</ecNumber>
    </recommendedName>
    <alternativeName>
        <fullName evidence="8">L-threonine-O-3-phosphate decarboxylase</fullName>
    </alternativeName>
</protein>
<dbReference type="UniPathway" id="UPA00148"/>
<dbReference type="Pfam" id="PF00155">
    <property type="entry name" value="Aminotran_1_2"/>
    <property type="match status" value="1"/>
</dbReference>
<dbReference type="Gene3D" id="3.40.640.10">
    <property type="entry name" value="Type I PLP-dependent aspartate aminotransferase-like (Major domain)"/>
    <property type="match status" value="1"/>
</dbReference>
<evidence type="ECO:0000313" key="12">
    <source>
        <dbReference type="Proteomes" id="UP000013165"/>
    </source>
</evidence>
<gene>
    <name evidence="11" type="ORF">J057_22285</name>
</gene>
<evidence type="ECO:0000256" key="8">
    <source>
        <dbReference type="ARBA" id="ARBA00029996"/>
    </source>
</evidence>
<evidence type="ECO:0000256" key="5">
    <source>
        <dbReference type="ARBA" id="ARBA00022573"/>
    </source>
</evidence>
<evidence type="ECO:0000259" key="10">
    <source>
        <dbReference type="Pfam" id="PF00155"/>
    </source>
</evidence>
<dbReference type="PANTHER" id="PTHR42885:SF1">
    <property type="entry name" value="THREONINE-PHOSPHATE DECARBOXYLASE"/>
    <property type="match status" value="1"/>
</dbReference>
<dbReference type="GO" id="GO:0030170">
    <property type="term" value="F:pyridoxal phosphate binding"/>
    <property type="evidence" value="ECO:0007669"/>
    <property type="project" value="InterPro"/>
</dbReference>
<dbReference type="InterPro" id="IPR005860">
    <property type="entry name" value="CobD"/>
</dbReference>
<evidence type="ECO:0000256" key="7">
    <source>
        <dbReference type="ARBA" id="ARBA00023239"/>
    </source>
</evidence>
<comment type="pathway">
    <text evidence="3">Cofactor biosynthesis; adenosylcobalamin biosynthesis.</text>
</comment>
<comment type="cofactor">
    <cofactor evidence="1">
        <name>pyridoxal 5'-phosphate</name>
        <dbReference type="ChEBI" id="CHEBI:597326"/>
    </cofactor>
</comment>
<dbReference type="InterPro" id="IPR015424">
    <property type="entry name" value="PyrdxlP-dep_Trfase"/>
</dbReference>
<dbReference type="AlphaFoldDB" id="N6W250"/>
<dbReference type="InterPro" id="IPR004839">
    <property type="entry name" value="Aminotransferase_I/II_large"/>
</dbReference>
<dbReference type="RefSeq" id="WP_004582388.1">
    <property type="nucleotide sequence ID" value="NZ_AP028878.1"/>
</dbReference>
<dbReference type="PATRIC" id="fig|626887.3.peg.4457"/>
<dbReference type="InterPro" id="IPR015421">
    <property type="entry name" value="PyrdxlP-dep_Trfase_major"/>
</dbReference>
<comment type="caution">
    <text evidence="11">The sequence shown here is derived from an EMBL/GenBank/DDBJ whole genome shotgun (WGS) entry which is preliminary data.</text>
</comment>
<dbReference type="PROSITE" id="PS00105">
    <property type="entry name" value="AA_TRANSFER_CLASS_1"/>
    <property type="match status" value="1"/>
</dbReference>
<organism evidence="11 12">
    <name type="scientific">Marinobacter nanhaiticus D15-8W</name>
    <dbReference type="NCBI Taxonomy" id="626887"/>
    <lineage>
        <taxon>Bacteria</taxon>
        <taxon>Pseudomonadati</taxon>
        <taxon>Pseudomonadota</taxon>
        <taxon>Gammaproteobacteria</taxon>
        <taxon>Pseudomonadales</taxon>
        <taxon>Marinobacteraceae</taxon>
        <taxon>Marinobacter</taxon>
    </lineage>
</organism>
<dbReference type="HOGENOM" id="CLU_017584_3_4_6"/>
<keyword evidence="7 11" id="KW-0456">Lyase</keyword>